<sequence length="137" mass="15603">MVNTKNSQGAAYSALTPPARRLEEFRIWVAGMTKDNQLTVAGKDLVKGHDWKFAGEEYRLAWRYLFNRAGQLGLTYCKHFKRFYKPLPLKPAVGDRVRLTSTGATGIVTGYSRFNVIVSIDQEQREAEVSVEYLEKI</sequence>
<evidence type="ECO:0000313" key="1">
    <source>
        <dbReference type="EMBL" id="NID13426.1"/>
    </source>
</evidence>
<evidence type="ECO:0000313" key="2">
    <source>
        <dbReference type="Proteomes" id="UP000606008"/>
    </source>
</evidence>
<dbReference type="EMBL" id="WAEL01000012">
    <property type="protein sequence ID" value="NID13426.1"/>
    <property type="molecule type" value="Genomic_DNA"/>
</dbReference>
<organism evidence="1 2">
    <name type="scientific">Fibrivirga algicola</name>
    <dbReference type="NCBI Taxonomy" id="2950420"/>
    <lineage>
        <taxon>Bacteria</taxon>
        <taxon>Pseudomonadati</taxon>
        <taxon>Bacteroidota</taxon>
        <taxon>Cytophagia</taxon>
        <taxon>Cytophagales</taxon>
        <taxon>Spirosomataceae</taxon>
        <taxon>Fibrivirga</taxon>
    </lineage>
</organism>
<name>A0ABX0QMS7_9BACT</name>
<dbReference type="RefSeq" id="WP_166693952.1">
    <property type="nucleotide sequence ID" value="NZ_WAEL01000012.1"/>
</dbReference>
<protein>
    <submittedName>
        <fullName evidence="1">Uncharacterized protein</fullName>
    </submittedName>
</protein>
<accession>A0ABX0QMS7</accession>
<gene>
    <name evidence="1" type="ORF">F7231_24870</name>
</gene>
<comment type="caution">
    <text evidence="1">The sequence shown here is derived from an EMBL/GenBank/DDBJ whole genome shotgun (WGS) entry which is preliminary data.</text>
</comment>
<keyword evidence="2" id="KW-1185">Reference proteome</keyword>
<dbReference type="Proteomes" id="UP000606008">
    <property type="component" value="Unassembled WGS sequence"/>
</dbReference>
<reference evidence="1" key="1">
    <citation type="submission" date="2024-05" db="EMBL/GenBank/DDBJ databases">
        <authorList>
            <person name="Jung D.-H."/>
        </authorList>
    </citation>
    <scope>NUCLEOTIDE SEQUENCE</scope>
    <source>
        <strain evidence="1">JA-25</strain>
    </source>
</reference>
<proteinExistence type="predicted"/>